<dbReference type="PANTHER" id="PTHR34409">
    <property type="entry name" value="SET DOMAIN-CONTAINING PROTEIN"/>
    <property type="match status" value="1"/>
</dbReference>
<proteinExistence type="predicted"/>
<organism evidence="3 4">
    <name type="scientific">Phytophthora pseudosyringae</name>
    <dbReference type="NCBI Taxonomy" id="221518"/>
    <lineage>
        <taxon>Eukaryota</taxon>
        <taxon>Sar</taxon>
        <taxon>Stramenopiles</taxon>
        <taxon>Oomycota</taxon>
        <taxon>Peronosporomycetes</taxon>
        <taxon>Peronosporales</taxon>
        <taxon>Peronosporaceae</taxon>
        <taxon>Phytophthora</taxon>
    </lineage>
</organism>
<gene>
    <name evidence="3" type="ORF">PHYPSEUDO_012665</name>
</gene>
<protein>
    <recommendedName>
        <fullName evidence="2">DUF6818 domain-containing protein</fullName>
    </recommendedName>
</protein>
<feature type="compositionally biased region" description="Polar residues" evidence="1">
    <location>
        <begin position="100"/>
        <end position="110"/>
    </location>
</feature>
<dbReference type="Pfam" id="PF20681">
    <property type="entry name" value="DUF6818"/>
    <property type="match status" value="1"/>
</dbReference>
<evidence type="ECO:0000313" key="4">
    <source>
        <dbReference type="Proteomes" id="UP000694044"/>
    </source>
</evidence>
<dbReference type="Proteomes" id="UP000694044">
    <property type="component" value="Unassembled WGS sequence"/>
</dbReference>
<dbReference type="OrthoDB" id="123120at2759"/>
<reference evidence="3" key="1">
    <citation type="submission" date="2021-02" db="EMBL/GenBank/DDBJ databases">
        <authorList>
            <person name="Palmer J.M."/>
        </authorList>
    </citation>
    <scope>NUCLEOTIDE SEQUENCE</scope>
    <source>
        <strain evidence="3">SCRP734</strain>
    </source>
</reference>
<dbReference type="InterPro" id="IPR049203">
    <property type="entry name" value="DUF6818"/>
</dbReference>
<dbReference type="AlphaFoldDB" id="A0A8T1V939"/>
<evidence type="ECO:0000313" key="3">
    <source>
        <dbReference type="EMBL" id="KAG7376843.1"/>
    </source>
</evidence>
<feature type="region of interest" description="Disordered" evidence="1">
    <location>
        <begin position="99"/>
        <end position="129"/>
    </location>
</feature>
<evidence type="ECO:0000256" key="1">
    <source>
        <dbReference type="SAM" id="MobiDB-lite"/>
    </source>
</evidence>
<sequence>MKPLGKNHWVRIGVIYNKVRPLNWAERGFESLRRKFKDLYSRKKPTDDGEIPVHVGWAKAIQQTIEVLIASRTTFYGPDNNGDDDDDEVVAVVGDAIRSNGLNPKGIQTTEGKHQDTDSTTNTNGVVEDSAVAEALAASSDD</sequence>
<feature type="domain" description="DUF6818" evidence="2">
    <location>
        <begin position="3"/>
        <end position="84"/>
    </location>
</feature>
<dbReference type="EMBL" id="JAGDFM010000615">
    <property type="protein sequence ID" value="KAG7376843.1"/>
    <property type="molecule type" value="Genomic_DNA"/>
</dbReference>
<evidence type="ECO:0000259" key="2">
    <source>
        <dbReference type="Pfam" id="PF20681"/>
    </source>
</evidence>
<dbReference type="PANTHER" id="PTHR34409:SF1">
    <property type="entry name" value="MYB-LIKE DOMAIN-CONTAINING PROTEIN"/>
    <property type="match status" value="1"/>
</dbReference>
<accession>A0A8T1V939</accession>
<comment type="caution">
    <text evidence="3">The sequence shown here is derived from an EMBL/GenBank/DDBJ whole genome shotgun (WGS) entry which is preliminary data.</text>
</comment>
<keyword evidence="4" id="KW-1185">Reference proteome</keyword>
<name>A0A8T1V939_9STRA</name>